<dbReference type="AlphaFoldDB" id="A0A0E9P8S4"/>
<dbReference type="EMBL" id="GBXM01107698">
    <property type="protein sequence ID" value="JAH00879.1"/>
    <property type="molecule type" value="Transcribed_RNA"/>
</dbReference>
<protein>
    <submittedName>
        <fullName evidence="1">Uncharacterized protein</fullName>
    </submittedName>
</protein>
<evidence type="ECO:0000313" key="1">
    <source>
        <dbReference type="EMBL" id="JAH00879.1"/>
    </source>
</evidence>
<sequence>MFLRVTFRKRNEKNSNLRIHCSTYIFSFNSYGKKTHISSHIHTFSNTLTR</sequence>
<reference evidence="1" key="2">
    <citation type="journal article" date="2015" name="Fish Shellfish Immunol.">
        <title>Early steps in the European eel (Anguilla anguilla)-Vibrio vulnificus interaction in the gills: Role of the RtxA13 toxin.</title>
        <authorList>
            <person name="Callol A."/>
            <person name="Pajuelo D."/>
            <person name="Ebbesson L."/>
            <person name="Teles M."/>
            <person name="MacKenzie S."/>
            <person name="Amaro C."/>
        </authorList>
    </citation>
    <scope>NUCLEOTIDE SEQUENCE</scope>
</reference>
<proteinExistence type="predicted"/>
<accession>A0A0E9P8S4</accession>
<reference evidence="1" key="1">
    <citation type="submission" date="2014-11" db="EMBL/GenBank/DDBJ databases">
        <authorList>
            <person name="Amaro Gonzalez C."/>
        </authorList>
    </citation>
    <scope>NUCLEOTIDE SEQUENCE</scope>
</reference>
<name>A0A0E9P8S4_ANGAN</name>
<organism evidence="1">
    <name type="scientific">Anguilla anguilla</name>
    <name type="common">European freshwater eel</name>
    <name type="synonym">Muraena anguilla</name>
    <dbReference type="NCBI Taxonomy" id="7936"/>
    <lineage>
        <taxon>Eukaryota</taxon>
        <taxon>Metazoa</taxon>
        <taxon>Chordata</taxon>
        <taxon>Craniata</taxon>
        <taxon>Vertebrata</taxon>
        <taxon>Euteleostomi</taxon>
        <taxon>Actinopterygii</taxon>
        <taxon>Neopterygii</taxon>
        <taxon>Teleostei</taxon>
        <taxon>Anguilliformes</taxon>
        <taxon>Anguillidae</taxon>
        <taxon>Anguilla</taxon>
    </lineage>
</organism>